<evidence type="ECO:0000256" key="4">
    <source>
        <dbReference type="ARBA" id="ARBA00023163"/>
    </source>
</evidence>
<dbReference type="GO" id="GO:0000976">
    <property type="term" value="F:transcription cis-regulatory region binding"/>
    <property type="evidence" value="ECO:0007669"/>
    <property type="project" value="TreeGrafter"/>
</dbReference>
<organism evidence="6 7">
    <name type="scientific">Thermocatellispora tengchongensis</name>
    <dbReference type="NCBI Taxonomy" id="1073253"/>
    <lineage>
        <taxon>Bacteria</taxon>
        <taxon>Bacillati</taxon>
        <taxon>Actinomycetota</taxon>
        <taxon>Actinomycetes</taxon>
        <taxon>Streptosporangiales</taxon>
        <taxon>Streptosporangiaceae</taxon>
        <taxon>Thermocatellispora</taxon>
    </lineage>
</organism>
<dbReference type="EMBL" id="JACHGN010000020">
    <property type="protein sequence ID" value="MBB5137956.1"/>
    <property type="molecule type" value="Genomic_DNA"/>
</dbReference>
<reference evidence="6 7" key="1">
    <citation type="submission" date="2020-08" db="EMBL/GenBank/DDBJ databases">
        <title>Genomic Encyclopedia of Type Strains, Phase IV (KMG-IV): sequencing the most valuable type-strain genomes for metagenomic binning, comparative biology and taxonomic classification.</title>
        <authorList>
            <person name="Goeker M."/>
        </authorList>
    </citation>
    <scope>NUCLEOTIDE SEQUENCE [LARGE SCALE GENOMIC DNA]</scope>
    <source>
        <strain evidence="6 7">DSM 45615</strain>
    </source>
</reference>
<evidence type="ECO:0000313" key="6">
    <source>
        <dbReference type="EMBL" id="MBB5137956.1"/>
    </source>
</evidence>
<dbReference type="InterPro" id="IPR000843">
    <property type="entry name" value="HTH_LacI"/>
</dbReference>
<keyword evidence="2" id="KW-0805">Transcription regulation</keyword>
<dbReference type="PANTHER" id="PTHR30146">
    <property type="entry name" value="LACI-RELATED TRANSCRIPTIONAL REPRESSOR"/>
    <property type="match status" value="1"/>
</dbReference>
<dbReference type="Gene3D" id="3.40.50.2300">
    <property type="match status" value="3"/>
</dbReference>
<protein>
    <submittedName>
        <fullName evidence="6">DNA-binding LacI/PurR family transcriptional regulator</fullName>
    </submittedName>
</protein>
<dbReference type="InterPro" id="IPR046335">
    <property type="entry name" value="LacI/GalR-like_sensor"/>
</dbReference>
<dbReference type="GO" id="GO:0003700">
    <property type="term" value="F:DNA-binding transcription factor activity"/>
    <property type="evidence" value="ECO:0007669"/>
    <property type="project" value="TreeGrafter"/>
</dbReference>
<accession>A0A840PGL6</accession>
<evidence type="ECO:0000256" key="1">
    <source>
        <dbReference type="ARBA" id="ARBA00022491"/>
    </source>
</evidence>
<evidence type="ECO:0000256" key="2">
    <source>
        <dbReference type="ARBA" id="ARBA00023015"/>
    </source>
</evidence>
<dbReference type="CDD" id="cd06267">
    <property type="entry name" value="PBP1_LacI_sugar_binding-like"/>
    <property type="match status" value="1"/>
</dbReference>
<dbReference type="SUPFAM" id="SSF53822">
    <property type="entry name" value="Periplasmic binding protein-like I"/>
    <property type="match status" value="1"/>
</dbReference>
<dbReference type="Pfam" id="PF00356">
    <property type="entry name" value="LacI"/>
    <property type="match status" value="1"/>
</dbReference>
<dbReference type="InterPro" id="IPR010982">
    <property type="entry name" value="Lambda_DNA-bd_dom_sf"/>
</dbReference>
<keyword evidence="3 6" id="KW-0238">DNA-binding</keyword>
<proteinExistence type="predicted"/>
<gene>
    <name evidence="6" type="ORF">HNP84_007709</name>
</gene>
<dbReference type="Pfam" id="PF13377">
    <property type="entry name" value="Peripla_BP_3"/>
    <property type="match status" value="1"/>
</dbReference>
<comment type="caution">
    <text evidence="6">The sequence shown here is derived from an EMBL/GenBank/DDBJ whole genome shotgun (WGS) entry which is preliminary data.</text>
</comment>
<dbReference type="InterPro" id="IPR028082">
    <property type="entry name" value="Peripla_BP_I"/>
</dbReference>
<sequence>MPSPKRSRRVTQRDIARLAGVSQTTVSLVLNNRMGAESRIPRETRDRVLRVIEETGYVAAPAPRGPAAGRNRIIGVFTYEPVFPSGPGDRYHPFLVGIEEGAGRAGCHLLLLTGTPSMHGRERAHRRDHRLRPADGLVLLGREPDPEDLTGLAAEGHPFVSVGRRDDVGAPISWVGADYPAAVRALAARARALGHERLAYLGHGAGPESWADRLRGFEEGTAGLRTLRLNPGNPAAVLEAGVTAVFAEDHAVAVAVAEAAARRGLAVPGDLSIVALGDPATPGGPGFTGLRVPREEMGRQAVEILTGLLDGGPPVRRLLPCALTEGSTLGSPATRW</sequence>
<dbReference type="PANTHER" id="PTHR30146:SF148">
    <property type="entry name" value="HTH-TYPE TRANSCRIPTIONAL REPRESSOR PURR-RELATED"/>
    <property type="match status" value="1"/>
</dbReference>
<dbReference type="PROSITE" id="PS50932">
    <property type="entry name" value="HTH_LACI_2"/>
    <property type="match status" value="1"/>
</dbReference>
<evidence type="ECO:0000256" key="3">
    <source>
        <dbReference type="ARBA" id="ARBA00023125"/>
    </source>
</evidence>
<keyword evidence="7" id="KW-1185">Reference proteome</keyword>
<dbReference type="CDD" id="cd01392">
    <property type="entry name" value="HTH_LacI"/>
    <property type="match status" value="1"/>
</dbReference>
<evidence type="ECO:0000313" key="7">
    <source>
        <dbReference type="Proteomes" id="UP000578449"/>
    </source>
</evidence>
<dbReference type="Proteomes" id="UP000578449">
    <property type="component" value="Unassembled WGS sequence"/>
</dbReference>
<keyword evidence="1" id="KW-0678">Repressor</keyword>
<feature type="domain" description="HTH lacI-type" evidence="5">
    <location>
        <begin position="10"/>
        <end position="68"/>
    </location>
</feature>
<dbReference type="SMART" id="SM00354">
    <property type="entry name" value="HTH_LACI"/>
    <property type="match status" value="1"/>
</dbReference>
<evidence type="ECO:0000259" key="5">
    <source>
        <dbReference type="PROSITE" id="PS50932"/>
    </source>
</evidence>
<name>A0A840PGL6_9ACTN</name>
<dbReference type="AlphaFoldDB" id="A0A840PGL6"/>
<dbReference type="Gene3D" id="1.10.260.40">
    <property type="entry name" value="lambda repressor-like DNA-binding domains"/>
    <property type="match status" value="1"/>
</dbReference>
<dbReference type="RefSeq" id="WP_185054831.1">
    <property type="nucleotide sequence ID" value="NZ_BAABIX010000020.1"/>
</dbReference>
<dbReference type="SUPFAM" id="SSF47413">
    <property type="entry name" value="lambda repressor-like DNA-binding domains"/>
    <property type="match status" value="1"/>
</dbReference>
<keyword evidence="4" id="KW-0804">Transcription</keyword>